<accession>A0A4R4PVQ6</accession>
<dbReference type="AlphaFoldDB" id="A0A4R4PVQ6"/>
<evidence type="ECO:0000256" key="1">
    <source>
        <dbReference type="SAM" id="MobiDB-lite"/>
    </source>
</evidence>
<gene>
    <name evidence="2" type="ORF">E1261_22595</name>
</gene>
<dbReference type="Proteomes" id="UP000295075">
    <property type="component" value="Unassembled WGS sequence"/>
</dbReference>
<dbReference type="EMBL" id="SMKA01000110">
    <property type="protein sequence ID" value="TDC26363.1"/>
    <property type="molecule type" value="Genomic_DNA"/>
</dbReference>
<dbReference type="RefSeq" id="WP_132409597.1">
    <property type="nucleotide sequence ID" value="NZ_SMKA01000110.1"/>
</dbReference>
<organism evidence="2 3">
    <name type="scientific">Kribbella albertanoniae</name>
    <dbReference type="NCBI Taxonomy" id="1266829"/>
    <lineage>
        <taxon>Bacteria</taxon>
        <taxon>Bacillati</taxon>
        <taxon>Actinomycetota</taxon>
        <taxon>Actinomycetes</taxon>
        <taxon>Propionibacteriales</taxon>
        <taxon>Kribbellaceae</taxon>
        <taxon>Kribbella</taxon>
    </lineage>
</organism>
<comment type="caution">
    <text evidence="2">The sequence shown here is derived from an EMBL/GenBank/DDBJ whole genome shotgun (WGS) entry which is preliminary data.</text>
</comment>
<dbReference type="OrthoDB" id="4800194at2"/>
<name>A0A4R4PVQ6_9ACTN</name>
<sequence>MTSMSGDFGHRYTRLMACGAMLLVATSCGAPDEGRAAREPSVGPIEPLTSTLNLLLPLDQYMLSLSDYRRLAEARRILVRRCMQRLGIDYKAQARPGTGLQTRNERRYGITDQGEARQFGYRKPQPPTAETPPDSAQDPKMFALLFGKSATRYTSRPVPAGGCVGEAHRGLATGRSAGVEDVAQPLAMKSWSMSAADSRVRQVFATWSACMKRAGFDYPTPLEVLQDRELRAESSPAQRATAVADTACKREHNVVSVWAAVEAAYQSALIEENRSALDLQRQANATRLRLAAAVLIKNR</sequence>
<proteinExistence type="predicted"/>
<reference evidence="2 3" key="1">
    <citation type="submission" date="2019-03" db="EMBL/GenBank/DDBJ databases">
        <title>Draft genome sequences of novel Actinobacteria.</title>
        <authorList>
            <person name="Sahin N."/>
            <person name="Ay H."/>
            <person name="Saygin H."/>
        </authorList>
    </citation>
    <scope>NUCLEOTIDE SEQUENCE [LARGE SCALE GENOMIC DNA]</scope>
    <source>
        <strain evidence="2 3">JCM 30547</strain>
    </source>
</reference>
<keyword evidence="3" id="KW-1185">Reference proteome</keyword>
<evidence type="ECO:0000313" key="3">
    <source>
        <dbReference type="Proteomes" id="UP000295075"/>
    </source>
</evidence>
<protein>
    <submittedName>
        <fullName evidence="2">Uncharacterized protein</fullName>
    </submittedName>
</protein>
<feature type="region of interest" description="Disordered" evidence="1">
    <location>
        <begin position="97"/>
        <end position="138"/>
    </location>
</feature>
<evidence type="ECO:0000313" key="2">
    <source>
        <dbReference type="EMBL" id="TDC26363.1"/>
    </source>
</evidence>